<keyword evidence="2" id="KW-1133">Transmembrane helix</keyword>
<keyword evidence="2" id="KW-0472">Membrane</keyword>
<evidence type="ECO:0000313" key="4">
    <source>
        <dbReference type="Proteomes" id="UP001159405"/>
    </source>
</evidence>
<gene>
    <name evidence="3" type="ORF">PLOB_00047514</name>
</gene>
<feature type="region of interest" description="Disordered" evidence="1">
    <location>
        <begin position="212"/>
        <end position="232"/>
    </location>
</feature>
<reference evidence="3 4" key="1">
    <citation type="submission" date="2022-05" db="EMBL/GenBank/DDBJ databases">
        <authorList>
            <consortium name="Genoscope - CEA"/>
            <person name="William W."/>
        </authorList>
    </citation>
    <scope>NUCLEOTIDE SEQUENCE [LARGE SCALE GENOMIC DNA]</scope>
</reference>
<comment type="caution">
    <text evidence="3">The sequence shown here is derived from an EMBL/GenBank/DDBJ whole genome shotgun (WGS) entry which is preliminary data.</text>
</comment>
<evidence type="ECO:0000256" key="2">
    <source>
        <dbReference type="SAM" id="Phobius"/>
    </source>
</evidence>
<keyword evidence="4" id="KW-1185">Reference proteome</keyword>
<name>A0ABN8PUM6_9CNID</name>
<dbReference type="EMBL" id="CALNXK010000087">
    <property type="protein sequence ID" value="CAH3149852.1"/>
    <property type="molecule type" value="Genomic_DNA"/>
</dbReference>
<sequence>MESGMCSICRTMSRISVLIAVIMASLVFQQTCVSSLRLLEQHCKLRPTIIPVGKEGFKPHHIKLHQCQGTCGDSQPSQKPCAPDSIQEISLDVTDLTSGQRDTVTVFNHTSCKCDCEVINKCKLDKGEMPDEKNCRCIILQTEPVGEGSDNKKVDVLPYQIGLAVLSLFALCVLVLDMIMCAKGQGVIYKVREKCCLSDRVDGNRGEVRRNGQCSAEKETRNGHTSPAEERV</sequence>
<protein>
    <recommendedName>
        <fullName evidence="5">Platelet-derived growth factor (PDGF) family profile domain-containing protein</fullName>
    </recommendedName>
</protein>
<organism evidence="3 4">
    <name type="scientific">Porites lobata</name>
    <dbReference type="NCBI Taxonomy" id="104759"/>
    <lineage>
        <taxon>Eukaryota</taxon>
        <taxon>Metazoa</taxon>
        <taxon>Cnidaria</taxon>
        <taxon>Anthozoa</taxon>
        <taxon>Hexacorallia</taxon>
        <taxon>Scleractinia</taxon>
        <taxon>Fungiina</taxon>
        <taxon>Poritidae</taxon>
        <taxon>Porites</taxon>
    </lineage>
</organism>
<evidence type="ECO:0000256" key="1">
    <source>
        <dbReference type="SAM" id="MobiDB-lite"/>
    </source>
</evidence>
<accession>A0ABN8PUM6</accession>
<feature type="transmembrane region" description="Helical" evidence="2">
    <location>
        <begin position="161"/>
        <end position="182"/>
    </location>
</feature>
<keyword evidence="2" id="KW-0812">Transmembrane</keyword>
<dbReference type="Proteomes" id="UP001159405">
    <property type="component" value="Unassembled WGS sequence"/>
</dbReference>
<evidence type="ECO:0008006" key="5">
    <source>
        <dbReference type="Google" id="ProtNLM"/>
    </source>
</evidence>
<dbReference type="Gene3D" id="2.10.90.10">
    <property type="entry name" value="Cystine-knot cytokines"/>
    <property type="match status" value="1"/>
</dbReference>
<dbReference type="InterPro" id="IPR029034">
    <property type="entry name" value="Cystine-knot_cytokine"/>
</dbReference>
<evidence type="ECO:0000313" key="3">
    <source>
        <dbReference type="EMBL" id="CAH3149852.1"/>
    </source>
</evidence>
<dbReference type="SUPFAM" id="SSF57501">
    <property type="entry name" value="Cystine-knot cytokines"/>
    <property type="match status" value="1"/>
</dbReference>
<proteinExistence type="predicted"/>